<dbReference type="SUPFAM" id="SSF81271">
    <property type="entry name" value="TGS-like"/>
    <property type="match status" value="1"/>
</dbReference>
<organism evidence="3 4">
    <name type="scientific">Candidatus Dojkabacteria bacterium</name>
    <dbReference type="NCBI Taxonomy" id="2099670"/>
    <lineage>
        <taxon>Bacteria</taxon>
        <taxon>Candidatus Dojkabacteria</taxon>
    </lineage>
</organism>
<dbReference type="SUPFAM" id="SSF81301">
    <property type="entry name" value="Nucleotidyltransferase"/>
    <property type="match status" value="1"/>
</dbReference>
<dbReference type="PANTHER" id="PTHR21262">
    <property type="entry name" value="GUANOSINE-3',5'-BIS DIPHOSPHATE 3'-PYROPHOSPHOHYDROLASE"/>
    <property type="match status" value="1"/>
</dbReference>
<reference evidence="3" key="1">
    <citation type="submission" date="2020-04" db="EMBL/GenBank/DDBJ databases">
        <authorList>
            <person name="Zhang T."/>
        </authorList>
    </citation>
    <scope>NUCLEOTIDE SEQUENCE</scope>
    <source>
        <strain evidence="3">HKST-UBA12</strain>
    </source>
</reference>
<dbReference type="FunFam" id="3.10.20.30:FF:000002">
    <property type="entry name" value="GTP pyrophosphokinase (RelA/SpoT)"/>
    <property type="match status" value="1"/>
</dbReference>
<name>A0A955KZA0_9BACT</name>
<dbReference type="Pfam" id="PF04607">
    <property type="entry name" value="RelA_SpoT"/>
    <property type="match status" value="1"/>
</dbReference>
<evidence type="ECO:0000259" key="2">
    <source>
        <dbReference type="PROSITE" id="PS51880"/>
    </source>
</evidence>
<dbReference type="InterPro" id="IPR043519">
    <property type="entry name" value="NT_sf"/>
</dbReference>
<gene>
    <name evidence="3" type="ORF">KC640_00055</name>
</gene>
<feature type="non-terminal residue" evidence="3">
    <location>
        <position position="1"/>
    </location>
</feature>
<comment type="similarity">
    <text evidence="1">Belongs to the RelA/SpoT family.</text>
</comment>
<evidence type="ECO:0000313" key="4">
    <source>
        <dbReference type="Proteomes" id="UP000760819"/>
    </source>
</evidence>
<proteinExistence type="inferred from homology"/>
<sequence>FDDYIIKPKISGYKSIHTVINFGETPVEIQIRTSEMHEYNEFGPASHIAYKLQSQNNQKADHTWTKDLLKWKQGKLTRQDFQIRAFAESIFVFTPKGKIIKLDKGANLLDFAFQIHTGLAACYTGAKVNGTMRAMEWELKTGDIVEVLHSKQLTVNPQWQQIATMNQTKASIRKLLRNG</sequence>
<dbReference type="GO" id="GO:0005886">
    <property type="term" value="C:plasma membrane"/>
    <property type="evidence" value="ECO:0007669"/>
    <property type="project" value="TreeGrafter"/>
</dbReference>
<protein>
    <submittedName>
        <fullName evidence="3">Bifunctional (P)ppGpp synthetase/guanosine-3',5'-bis(Diphosphate) 3'-pyrophosphohydrolase</fullName>
    </submittedName>
</protein>
<dbReference type="CDD" id="cd05399">
    <property type="entry name" value="NT_Rel-Spo_like"/>
    <property type="match status" value="1"/>
</dbReference>
<dbReference type="InterPro" id="IPR004095">
    <property type="entry name" value="TGS"/>
</dbReference>
<dbReference type="InterPro" id="IPR007685">
    <property type="entry name" value="RelA_SpoT"/>
</dbReference>
<dbReference type="Proteomes" id="UP000760819">
    <property type="component" value="Unassembled WGS sequence"/>
</dbReference>
<dbReference type="PROSITE" id="PS51880">
    <property type="entry name" value="TGS"/>
    <property type="match status" value="1"/>
</dbReference>
<evidence type="ECO:0000256" key="1">
    <source>
        <dbReference type="ARBA" id="ARBA00007476"/>
    </source>
</evidence>
<comment type="caution">
    <text evidence="3">The sequence shown here is derived from an EMBL/GenBank/DDBJ whole genome shotgun (WGS) entry which is preliminary data.</text>
</comment>
<dbReference type="AlphaFoldDB" id="A0A955KZA0"/>
<dbReference type="InterPro" id="IPR012675">
    <property type="entry name" value="Beta-grasp_dom_sf"/>
</dbReference>
<dbReference type="GO" id="GO:0015969">
    <property type="term" value="P:guanosine tetraphosphate metabolic process"/>
    <property type="evidence" value="ECO:0007669"/>
    <property type="project" value="InterPro"/>
</dbReference>
<reference evidence="3" key="2">
    <citation type="journal article" date="2021" name="Microbiome">
        <title>Successional dynamics and alternative stable states in a saline activated sludge microbial community over 9 years.</title>
        <authorList>
            <person name="Wang Y."/>
            <person name="Ye J."/>
            <person name="Ju F."/>
            <person name="Liu L."/>
            <person name="Boyd J.A."/>
            <person name="Deng Y."/>
            <person name="Parks D.H."/>
            <person name="Jiang X."/>
            <person name="Yin X."/>
            <person name="Woodcroft B.J."/>
            <person name="Tyson G.W."/>
            <person name="Hugenholtz P."/>
            <person name="Polz M.F."/>
            <person name="Zhang T."/>
        </authorList>
    </citation>
    <scope>NUCLEOTIDE SEQUENCE</scope>
    <source>
        <strain evidence="3">HKST-UBA12</strain>
    </source>
</reference>
<dbReference type="PANTHER" id="PTHR21262:SF31">
    <property type="entry name" value="GTP PYROPHOSPHOKINASE"/>
    <property type="match status" value="1"/>
</dbReference>
<feature type="domain" description="TGS" evidence="2">
    <location>
        <begin position="86"/>
        <end position="149"/>
    </location>
</feature>
<dbReference type="Pfam" id="PF02824">
    <property type="entry name" value="TGS"/>
    <property type="match status" value="1"/>
</dbReference>
<dbReference type="EMBL" id="JAGQLI010000007">
    <property type="protein sequence ID" value="MCA9378798.1"/>
    <property type="molecule type" value="Genomic_DNA"/>
</dbReference>
<dbReference type="InterPro" id="IPR012676">
    <property type="entry name" value="TGS-like"/>
</dbReference>
<dbReference type="Gene3D" id="3.10.20.30">
    <property type="match status" value="1"/>
</dbReference>
<accession>A0A955KZA0</accession>
<dbReference type="SMART" id="SM00954">
    <property type="entry name" value="RelA_SpoT"/>
    <property type="match status" value="1"/>
</dbReference>
<evidence type="ECO:0000313" key="3">
    <source>
        <dbReference type="EMBL" id="MCA9378798.1"/>
    </source>
</evidence>
<dbReference type="Gene3D" id="3.30.460.10">
    <property type="entry name" value="Beta Polymerase, domain 2"/>
    <property type="match status" value="1"/>
</dbReference>